<keyword evidence="6 8" id="KW-0131">Cell cycle</keyword>
<dbReference type="Gene3D" id="3.90.190.20">
    <property type="entry name" value="Mur ligase, C-terminal domain"/>
    <property type="match status" value="1"/>
</dbReference>
<evidence type="ECO:0000256" key="3">
    <source>
        <dbReference type="ARBA" id="ARBA00022618"/>
    </source>
</evidence>
<dbReference type="AlphaFoldDB" id="A0A2W0H916"/>
<dbReference type="GO" id="GO:0005524">
    <property type="term" value="F:ATP binding"/>
    <property type="evidence" value="ECO:0007669"/>
    <property type="project" value="InterPro"/>
</dbReference>
<keyword evidence="5 8" id="KW-0573">Peptidoglycan synthesis</keyword>
<keyword evidence="7 8" id="KW-0961">Cell wall biogenesis/degradation</keyword>
<evidence type="ECO:0000256" key="8">
    <source>
        <dbReference type="RuleBase" id="RU004135"/>
    </source>
</evidence>
<dbReference type="NCBIfam" id="TIGR01085">
    <property type="entry name" value="murE"/>
    <property type="match status" value="1"/>
</dbReference>
<dbReference type="NCBIfam" id="NF001126">
    <property type="entry name" value="PRK00139.1-4"/>
    <property type="match status" value="1"/>
</dbReference>
<comment type="similarity">
    <text evidence="2">Belongs to the MurCDEF family. MurE subfamily.</text>
</comment>
<evidence type="ECO:0000256" key="1">
    <source>
        <dbReference type="ARBA" id="ARBA00004752"/>
    </source>
</evidence>
<name>A0A2W0H916_9BACI</name>
<organism evidence="12 13">
    <name type="scientific">Alteribacter lacisalsi</name>
    <dbReference type="NCBI Taxonomy" id="2045244"/>
    <lineage>
        <taxon>Bacteria</taxon>
        <taxon>Bacillati</taxon>
        <taxon>Bacillota</taxon>
        <taxon>Bacilli</taxon>
        <taxon>Bacillales</taxon>
        <taxon>Bacillaceae</taxon>
        <taxon>Alteribacter</taxon>
    </lineage>
</organism>
<dbReference type="InterPro" id="IPR004101">
    <property type="entry name" value="Mur_ligase_C"/>
</dbReference>
<dbReference type="SUPFAM" id="SSF63418">
    <property type="entry name" value="MurE/MurF N-terminal domain"/>
    <property type="match status" value="1"/>
</dbReference>
<dbReference type="GO" id="GO:0051301">
    <property type="term" value="P:cell division"/>
    <property type="evidence" value="ECO:0007669"/>
    <property type="project" value="UniProtKB-KW"/>
</dbReference>
<feature type="domain" description="Mur ligase N-terminal catalytic" evidence="9">
    <location>
        <begin position="23"/>
        <end position="94"/>
    </location>
</feature>
<dbReference type="UniPathway" id="UPA00219"/>
<dbReference type="GO" id="GO:0008360">
    <property type="term" value="P:regulation of cell shape"/>
    <property type="evidence" value="ECO:0007669"/>
    <property type="project" value="UniProtKB-KW"/>
</dbReference>
<dbReference type="GO" id="GO:0071555">
    <property type="term" value="P:cell wall organization"/>
    <property type="evidence" value="ECO:0007669"/>
    <property type="project" value="UniProtKB-KW"/>
</dbReference>
<keyword evidence="13" id="KW-1185">Reference proteome</keyword>
<dbReference type="SUPFAM" id="SSF53623">
    <property type="entry name" value="MurD-like peptide ligases, catalytic domain"/>
    <property type="match status" value="1"/>
</dbReference>
<dbReference type="InterPro" id="IPR013221">
    <property type="entry name" value="Mur_ligase_cen"/>
</dbReference>
<keyword evidence="4 8" id="KW-0133">Cell shape</keyword>
<evidence type="ECO:0000256" key="7">
    <source>
        <dbReference type="ARBA" id="ARBA00023316"/>
    </source>
</evidence>
<sequence length="511" mass="56426">MMNANTILKSQLVSAHGSAPKKVTHINYDSRKVNTNGCFVCISGKSTDGHKFIEMAISQGCVQIIGDQQDSLLEHAERSPHVQFLHVKDSKKALALYSSHLHQHVHKSMRLIGVTGTHGKTTITAYIRSLLNGAGIKTGSIGTAGVWDHQKMLPLDKSTPTTPESSDLHAYLSLMKKKDISSVVMEATSIGIDQERLYGLHFDIAVHSNLYPEHLDYHETFENYKKAKLSLFEKAGTSVVNIDDAGMSKDIISVFKGTLWTYGLSDDADVHAKNITFSKRGCCVDLIVKGRLFSVFLPILGVHNVYNFLASVCVCLAKGMTIGDLLPLFQKLEGPPGRLQLIPEFANRTMIFDFAHTPLALEQLFKTVEPLSYNRLILMITGIGIREKSLRAPIAKAAEGRADEIVVTADHPGEELPIDIVNDVLDGFETIGPQIHPVPNRGEAIKKAMGLTEEGDLLLITGICMENFQIVKGRKVPYYDYDHVKAFLNSSRNSRERELELTESDGAVYQS</sequence>
<dbReference type="Pfam" id="PF02875">
    <property type="entry name" value="Mur_ligase_C"/>
    <property type="match status" value="1"/>
</dbReference>
<evidence type="ECO:0000256" key="2">
    <source>
        <dbReference type="ARBA" id="ARBA00005898"/>
    </source>
</evidence>
<dbReference type="InterPro" id="IPR035911">
    <property type="entry name" value="MurE/MurF_N"/>
</dbReference>
<comment type="caution">
    <text evidence="12">The sequence shown here is derived from an EMBL/GenBank/DDBJ whole genome shotgun (WGS) entry which is preliminary data.</text>
</comment>
<dbReference type="GO" id="GO:0009252">
    <property type="term" value="P:peptidoglycan biosynthetic process"/>
    <property type="evidence" value="ECO:0007669"/>
    <property type="project" value="UniProtKB-UniPathway"/>
</dbReference>
<dbReference type="SUPFAM" id="SSF53244">
    <property type="entry name" value="MurD-like peptide ligases, peptide-binding domain"/>
    <property type="match status" value="1"/>
</dbReference>
<feature type="domain" description="Mur ligase central" evidence="11">
    <location>
        <begin position="114"/>
        <end position="315"/>
    </location>
</feature>
<keyword evidence="12" id="KW-0436">Ligase</keyword>
<evidence type="ECO:0000259" key="10">
    <source>
        <dbReference type="Pfam" id="PF02875"/>
    </source>
</evidence>
<dbReference type="InterPro" id="IPR036615">
    <property type="entry name" value="Mur_ligase_C_dom_sf"/>
</dbReference>
<evidence type="ECO:0000256" key="6">
    <source>
        <dbReference type="ARBA" id="ARBA00023306"/>
    </source>
</evidence>
<comment type="pathway">
    <text evidence="1 8">Cell wall biogenesis; peptidoglycan biosynthesis.</text>
</comment>
<reference evidence="12 13" key="1">
    <citation type="submission" date="2017-10" db="EMBL/GenBank/DDBJ databases">
        <title>Bacillus sp. nov., a halophilic bacterium isolated from a Yangshapao Lake.</title>
        <authorList>
            <person name="Wang H."/>
        </authorList>
    </citation>
    <scope>NUCLEOTIDE SEQUENCE [LARGE SCALE GENOMIC DNA]</scope>
    <source>
        <strain evidence="12 13">YSP-3</strain>
    </source>
</reference>
<evidence type="ECO:0000256" key="4">
    <source>
        <dbReference type="ARBA" id="ARBA00022960"/>
    </source>
</evidence>
<dbReference type="Pfam" id="PF08245">
    <property type="entry name" value="Mur_ligase_M"/>
    <property type="match status" value="1"/>
</dbReference>
<dbReference type="InterPro" id="IPR036565">
    <property type="entry name" value="Mur-like_cat_sf"/>
</dbReference>
<dbReference type="GO" id="GO:0016881">
    <property type="term" value="F:acid-amino acid ligase activity"/>
    <property type="evidence" value="ECO:0007669"/>
    <property type="project" value="InterPro"/>
</dbReference>
<dbReference type="EMBL" id="PDOF01000001">
    <property type="protein sequence ID" value="PYZ97647.1"/>
    <property type="molecule type" value="Genomic_DNA"/>
</dbReference>
<dbReference type="GO" id="GO:0005737">
    <property type="term" value="C:cytoplasm"/>
    <property type="evidence" value="ECO:0007669"/>
    <property type="project" value="UniProtKB-SubCell"/>
</dbReference>
<accession>A0A2W0H916</accession>
<evidence type="ECO:0000313" key="13">
    <source>
        <dbReference type="Proteomes" id="UP000248066"/>
    </source>
</evidence>
<evidence type="ECO:0000259" key="9">
    <source>
        <dbReference type="Pfam" id="PF01225"/>
    </source>
</evidence>
<evidence type="ECO:0000313" key="12">
    <source>
        <dbReference type="EMBL" id="PYZ97647.1"/>
    </source>
</evidence>
<dbReference type="Pfam" id="PF01225">
    <property type="entry name" value="Mur_ligase"/>
    <property type="match status" value="1"/>
</dbReference>
<keyword evidence="3 8" id="KW-0132">Cell division</keyword>
<dbReference type="Gene3D" id="3.40.1190.10">
    <property type="entry name" value="Mur-like, catalytic domain"/>
    <property type="match status" value="1"/>
</dbReference>
<comment type="subcellular location">
    <subcellularLocation>
        <location evidence="8">Cytoplasm</location>
    </subcellularLocation>
</comment>
<protein>
    <submittedName>
        <fullName evidence="12">UDP-N-acetylmuramoyl-L-alanyl-D-glutamate--2, 6-diaminopimelate ligase</fullName>
    </submittedName>
</protein>
<evidence type="ECO:0000256" key="5">
    <source>
        <dbReference type="ARBA" id="ARBA00022984"/>
    </source>
</evidence>
<evidence type="ECO:0000259" key="11">
    <source>
        <dbReference type="Pfam" id="PF08245"/>
    </source>
</evidence>
<dbReference type="PANTHER" id="PTHR23135">
    <property type="entry name" value="MUR LIGASE FAMILY MEMBER"/>
    <property type="match status" value="1"/>
</dbReference>
<feature type="domain" description="Mur ligase C-terminal" evidence="10">
    <location>
        <begin position="337"/>
        <end position="462"/>
    </location>
</feature>
<proteinExistence type="inferred from homology"/>
<dbReference type="Gene3D" id="3.40.1390.10">
    <property type="entry name" value="MurE/MurF, N-terminal domain"/>
    <property type="match status" value="1"/>
</dbReference>
<dbReference type="PANTHER" id="PTHR23135:SF4">
    <property type="entry name" value="UDP-N-ACETYLMURAMOYL-L-ALANYL-D-GLUTAMATE--2,6-DIAMINOPIMELATE LIGASE MURE HOMOLOG, CHLOROPLASTIC"/>
    <property type="match status" value="1"/>
</dbReference>
<gene>
    <name evidence="12" type="ORF">CR205_03365</name>
</gene>
<dbReference type="Proteomes" id="UP000248066">
    <property type="component" value="Unassembled WGS sequence"/>
</dbReference>
<dbReference type="InterPro" id="IPR005761">
    <property type="entry name" value="UDP-N-AcMur-Glu-dNH2Pim_ligase"/>
</dbReference>
<dbReference type="InterPro" id="IPR000713">
    <property type="entry name" value="Mur_ligase_N"/>
</dbReference>